<feature type="compositionally biased region" description="Pro residues" evidence="3">
    <location>
        <begin position="26"/>
        <end position="38"/>
    </location>
</feature>
<evidence type="ECO:0000313" key="6">
    <source>
        <dbReference type="Proteomes" id="UP001630127"/>
    </source>
</evidence>
<evidence type="ECO:0000256" key="1">
    <source>
        <dbReference type="ARBA" id="ARBA00010820"/>
    </source>
</evidence>
<evidence type="ECO:0000256" key="2">
    <source>
        <dbReference type="SAM" id="Coils"/>
    </source>
</evidence>
<keyword evidence="6" id="KW-1185">Reference proteome</keyword>
<dbReference type="AlphaFoldDB" id="A0ABD3AAF7"/>
<feature type="domain" description="Glabrous enhancer-binding protein-like DBD" evidence="4">
    <location>
        <begin position="46"/>
        <end position="142"/>
    </location>
</feature>
<dbReference type="EMBL" id="JBJUIK010000005">
    <property type="protein sequence ID" value="KAL3527462.1"/>
    <property type="molecule type" value="Genomic_DNA"/>
</dbReference>
<reference evidence="5 6" key="1">
    <citation type="submission" date="2024-11" db="EMBL/GenBank/DDBJ databases">
        <title>A near-complete genome assembly of Cinchona calisaya.</title>
        <authorList>
            <person name="Lian D.C."/>
            <person name="Zhao X.W."/>
            <person name="Wei L."/>
        </authorList>
    </citation>
    <scope>NUCLEOTIDE SEQUENCE [LARGE SCALE GENOMIC DNA]</scope>
    <source>
        <tissue evidence="5">Nenye</tissue>
    </source>
</reference>
<organism evidence="5 6">
    <name type="scientific">Cinchona calisaya</name>
    <dbReference type="NCBI Taxonomy" id="153742"/>
    <lineage>
        <taxon>Eukaryota</taxon>
        <taxon>Viridiplantae</taxon>
        <taxon>Streptophyta</taxon>
        <taxon>Embryophyta</taxon>
        <taxon>Tracheophyta</taxon>
        <taxon>Spermatophyta</taxon>
        <taxon>Magnoliopsida</taxon>
        <taxon>eudicotyledons</taxon>
        <taxon>Gunneridae</taxon>
        <taxon>Pentapetalae</taxon>
        <taxon>asterids</taxon>
        <taxon>lamiids</taxon>
        <taxon>Gentianales</taxon>
        <taxon>Rubiaceae</taxon>
        <taxon>Cinchonoideae</taxon>
        <taxon>Cinchoneae</taxon>
        <taxon>Cinchona</taxon>
    </lineage>
</organism>
<dbReference type="InterPro" id="IPR007592">
    <property type="entry name" value="GEBP"/>
</dbReference>
<feature type="region of interest" description="Disordered" evidence="3">
    <location>
        <begin position="1"/>
        <end position="38"/>
    </location>
</feature>
<dbReference type="PANTHER" id="PTHR31662:SF8">
    <property type="entry name" value="EXPRESSED PROTEIN"/>
    <property type="match status" value="1"/>
</dbReference>
<dbReference type="PANTHER" id="PTHR31662">
    <property type="entry name" value="BNAANNG10740D PROTEIN-RELATED"/>
    <property type="match status" value="1"/>
</dbReference>
<name>A0ABD3AAF7_9GENT</name>
<gene>
    <name evidence="5" type="ORF">ACH5RR_012118</name>
</gene>
<keyword evidence="2" id="KW-0175">Coiled coil</keyword>
<proteinExistence type="inferred from homology"/>
<evidence type="ECO:0000256" key="3">
    <source>
        <dbReference type="SAM" id="MobiDB-lite"/>
    </source>
</evidence>
<accession>A0ABD3AAF7</accession>
<protein>
    <recommendedName>
        <fullName evidence="4">Glabrous enhancer-binding protein-like DBD domain-containing protein</fullName>
    </recommendedName>
</protein>
<comment type="similarity">
    <text evidence="1">Belongs to the GeBP family.</text>
</comment>
<dbReference type="Proteomes" id="UP001630127">
    <property type="component" value="Unassembled WGS sequence"/>
</dbReference>
<feature type="compositionally biased region" description="Polar residues" evidence="3">
    <location>
        <begin position="1"/>
        <end position="13"/>
    </location>
</feature>
<sequence length="319" mass="36572">MDSTLIPTPTIKASASKLPIKRRTPDPNPPDPIHLPTTTRPPPFKFHRIWTEPDEIRFLRGLVDSASSDHHNLSFPRDLNNFYARFSNTMSQPYTKSQLSEKLRRLRKKFRVISTRLSKGLDRSFLTPHDRALYEISKQLWHPDYAETSPFGGGSGKRDKESGLVGVEVSFLPVFLSGSDPNEVENFEFNCGGKDNEVGRVDFGDVGFDGEVKLSEVNVEFEEEEVEEMARRSKEEVEAEEVVAKAVIDAFDESLKEVKLRVVNGGSSKNLSGCQKNEGKRWDFERRWKEQRMAELDVLTRRMRLVFEHSTLQRQRVNS</sequence>
<dbReference type="InterPro" id="IPR053932">
    <property type="entry name" value="GeBP-like_DBD"/>
</dbReference>
<evidence type="ECO:0000313" key="5">
    <source>
        <dbReference type="EMBL" id="KAL3527462.1"/>
    </source>
</evidence>
<evidence type="ECO:0000259" key="4">
    <source>
        <dbReference type="Pfam" id="PF04504"/>
    </source>
</evidence>
<dbReference type="GO" id="GO:0010468">
    <property type="term" value="P:regulation of gene expression"/>
    <property type="evidence" value="ECO:0007669"/>
    <property type="project" value="UniProtKB-ARBA"/>
</dbReference>
<dbReference type="Pfam" id="PF04504">
    <property type="entry name" value="GeBP-like_DBD"/>
    <property type="match status" value="1"/>
</dbReference>
<comment type="caution">
    <text evidence="5">The sequence shown here is derived from an EMBL/GenBank/DDBJ whole genome shotgun (WGS) entry which is preliminary data.</text>
</comment>
<feature type="coiled-coil region" evidence="2">
    <location>
        <begin position="212"/>
        <end position="239"/>
    </location>
</feature>